<dbReference type="EMBL" id="JARAKH010000030">
    <property type="protein sequence ID" value="KAK8387543.1"/>
    <property type="molecule type" value="Genomic_DNA"/>
</dbReference>
<organism evidence="1 2">
    <name type="scientific">Scylla paramamosain</name>
    <name type="common">Mud crab</name>
    <dbReference type="NCBI Taxonomy" id="85552"/>
    <lineage>
        <taxon>Eukaryota</taxon>
        <taxon>Metazoa</taxon>
        <taxon>Ecdysozoa</taxon>
        <taxon>Arthropoda</taxon>
        <taxon>Crustacea</taxon>
        <taxon>Multicrustacea</taxon>
        <taxon>Malacostraca</taxon>
        <taxon>Eumalacostraca</taxon>
        <taxon>Eucarida</taxon>
        <taxon>Decapoda</taxon>
        <taxon>Pleocyemata</taxon>
        <taxon>Brachyura</taxon>
        <taxon>Eubrachyura</taxon>
        <taxon>Portunoidea</taxon>
        <taxon>Portunidae</taxon>
        <taxon>Portuninae</taxon>
        <taxon>Scylla</taxon>
    </lineage>
</organism>
<evidence type="ECO:0000313" key="2">
    <source>
        <dbReference type="Proteomes" id="UP001487740"/>
    </source>
</evidence>
<dbReference type="AlphaFoldDB" id="A0AAW0TKB8"/>
<name>A0AAW0TKB8_SCYPA</name>
<protein>
    <submittedName>
        <fullName evidence="1">Uncharacterized protein</fullName>
    </submittedName>
</protein>
<accession>A0AAW0TKB8</accession>
<dbReference type="Proteomes" id="UP001487740">
    <property type="component" value="Unassembled WGS sequence"/>
</dbReference>
<proteinExistence type="predicted"/>
<evidence type="ECO:0000313" key="1">
    <source>
        <dbReference type="EMBL" id="KAK8387543.1"/>
    </source>
</evidence>
<sequence length="160" mass="18047">MATKVCGGCSSETMDHFLLLCQHFYSHHTALHYPLSTLLSITSLNWQLVILRSKGYLRASGLMPRTRLLQNSFTLQALVGDLQVRQHTLLWSWSCCGCCLPQHLQDCHTLKVRAPYCKCQGHWKDHSLPPAVVLEPSNPLLLVLLDLQGPLDLTVLCHLH</sequence>
<reference evidence="1 2" key="1">
    <citation type="submission" date="2023-03" db="EMBL/GenBank/DDBJ databases">
        <title>High-quality genome of Scylla paramamosain provides insights in environmental adaptation.</title>
        <authorList>
            <person name="Zhang L."/>
        </authorList>
    </citation>
    <scope>NUCLEOTIDE SEQUENCE [LARGE SCALE GENOMIC DNA]</scope>
    <source>
        <strain evidence="1">LZ_2023a</strain>
        <tissue evidence="1">Muscle</tissue>
    </source>
</reference>
<comment type="caution">
    <text evidence="1">The sequence shown here is derived from an EMBL/GenBank/DDBJ whole genome shotgun (WGS) entry which is preliminary data.</text>
</comment>
<gene>
    <name evidence="1" type="ORF">O3P69_018228</name>
</gene>
<keyword evidence="2" id="KW-1185">Reference proteome</keyword>